<organism evidence="7 8">
    <name type="scientific">Nonomuraea africana</name>
    <dbReference type="NCBI Taxonomy" id="46171"/>
    <lineage>
        <taxon>Bacteria</taxon>
        <taxon>Bacillati</taxon>
        <taxon>Actinomycetota</taxon>
        <taxon>Actinomycetes</taxon>
        <taxon>Streptosporangiales</taxon>
        <taxon>Streptosporangiaceae</taxon>
        <taxon>Nonomuraea</taxon>
    </lineage>
</organism>
<dbReference type="PANTHER" id="PTHR30532:SF21">
    <property type="entry name" value="SIDEROPHORE-BINDING LIPOPROTEIN YFIY-RELATED"/>
    <property type="match status" value="1"/>
</dbReference>
<dbReference type="RefSeq" id="WP_192777573.1">
    <property type="nucleotide sequence ID" value="NZ_BAAASY010000004.1"/>
</dbReference>
<comment type="subcellular location">
    <subcellularLocation>
        <location evidence="1">Cell envelope</location>
    </subcellularLocation>
</comment>
<dbReference type="Gene3D" id="3.40.50.1980">
    <property type="entry name" value="Nitrogenase molybdenum iron protein domain"/>
    <property type="match status" value="2"/>
</dbReference>
<dbReference type="PROSITE" id="PS51257">
    <property type="entry name" value="PROKAR_LIPOPROTEIN"/>
    <property type="match status" value="1"/>
</dbReference>
<dbReference type="InterPro" id="IPR051313">
    <property type="entry name" value="Bact_iron-sidero_bind"/>
</dbReference>
<dbReference type="CDD" id="cd01146">
    <property type="entry name" value="FhuD"/>
    <property type="match status" value="1"/>
</dbReference>
<dbReference type="Pfam" id="PF01497">
    <property type="entry name" value="Peripla_BP_2"/>
    <property type="match status" value="1"/>
</dbReference>
<evidence type="ECO:0000313" key="7">
    <source>
        <dbReference type="EMBL" id="MBE1562906.1"/>
    </source>
</evidence>
<dbReference type="Proteomes" id="UP000661607">
    <property type="component" value="Unassembled WGS sequence"/>
</dbReference>
<protein>
    <submittedName>
        <fullName evidence="7">Iron complex transport system substrate-binding protein</fullName>
    </submittedName>
</protein>
<evidence type="ECO:0000256" key="2">
    <source>
        <dbReference type="ARBA" id="ARBA00008814"/>
    </source>
</evidence>
<keyword evidence="4 5" id="KW-0732">Signal</keyword>
<dbReference type="PROSITE" id="PS50983">
    <property type="entry name" value="FE_B12_PBP"/>
    <property type="match status" value="1"/>
</dbReference>
<feature type="chain" id="PRO_5045675979" evidence="5">
    <location>
        <begin position="31"/>
        <end position="332"/>
    </location>
</feature>
<keyword evidence="8" id="KW-1185">Reference proteome</keyword>
<proteinExistence type="inferred from homology"/>
<dbReference type="EMBL" id="JADBEF010000001">
    <property type="protein sequence ID" value="MBE1562906.1"/>
    <property type="molecule type" value="Genomic_DNA"/>
</dbReference>
<evidence type="ECO:0000256" key="4">
    <source>
        <dbReference type="ARBA" id="ARBA00022729"/>
    </source>
</evidence>
<sequence length="332" mass="35587">MRAFRAVAMGVAGAVLSLGLAACGSTSTTAAGQPAGTQPAEGQPFRVIKHAMGETKIPAQPKRVVALDQSFVDAVLTLETPVVGYTTYRSIDDKLPDYLGSVATEYGKEATPVGTLEQPSLEKIMALKPDLIVSAKVRHEALYAKLSQIAPTVFSETTGAIWKENVRLMGQALGKEELAETRLRDFEARAAKIGEAIKAKDGELPTVSVVRFAGEPTTRLYVENSYSGIVLKDVGFPRPADQPKDPNAIAVDISQERIADFDADHIFVSTYADPSAEGPKKQFVNNPLWGKLKGEKHDVNDATWMSAVGIQGAHAILDDLAKIFEVDPARAA</sequence>
<dbReference type="PANTHER" id="PTHR30532">
    <property type="entry name" value="IRON III DICITRATE-BINDING PERIPLASMIC PROTEIN"/>
    <property type="match status" value="1"/>
</dbReference>
<keyword evidence="3" id="KW-0813">Transport</keyword>
<evidence type="ECO:0000256" key="3">
    <source>
        <dbReference type="ARBA" id="ARBA00022448"/>
    </source>
</evidence>
<accession>A0ABR9KLK3</accession>
<reference evidence="7 8" key="1">
    <citation type="submission" date="2020-10" db="EMBL/GenBank/DDBJ databases">
        <title>Sequencing the genomes of 1000 actinobacteria strains.</title>
        <authorList>
            <person name="Klenk H.-P."/>
        </authorList>
    </citation>
    <scope>NUCLEOTIDE SEQUENCE [LARGE SCALE GENOMIC DNA]</scope>
    <source>
        <strain evidence="7 8">DSM 43748</strain>
    </source>
</reference>
<dbReference type="SUPFAM" id="SSF53807">
    <property type="entry name" value="Helical backbone' metal receptor"/>
    <property type="match status" value="1"/>
</dbReference>
<feature type="domain" description="Fe/B12 periplasmic-binding" evidence="6">
    <location>
        <begin position="63"/>
        <end position="328"/>
    </location>
</feature>
<name>A0ABR9KLK3_9ACTN</name>
<comment type="similarity">
    <text evidence="2">Belongs to the bacterial solute-binding protein 8 family.</text>
</comment>
<evidence type="ECO:0000256" key="1">
    <source>
        <dbReference type="ARBA" id="ARBA00004196"/>
    </source>
</evidence>
<feature type="signal peptide" evidence="5">
    <location>
        <begin position="1"/>
        <end position="30"/>
    </location>
</feature>
<evidence type="ECO:0000259" key="6">
    <source>
        <dbReference type="PROSITE" id="PS50983"/>
    </source>
</evidence>
<evidence type="ECO:0000313" key="8">
    <source>
        <dbReference type="Proteomes" id="UP000661607"/>
    </source>
</evidence>
<comment type="caution">
    <text evidence="7">The sequence shown here is derived from an EMBL/GenBank/DDBJ whole genome shotgun (WGS) entry which is preliminary data.</text>
</comment>
<gene>
    <name evidence="7" type="ORF">H4W81_005685</name>
</gene>
<evidence type="ECO:0000256" key="5">
    <source>
        <dbReference type="SAM" id="SignalP"/>
    </source>
</evidence>
<dbReference type="InterPro" id="IPR002491">
    <property type="entry name" value="ABC_transptr_periplasmic_BD"/>
</dbReference>